<dbReference type="Pfam" id="PF03478">
    <property type="entry name" value="Beta-prop_KIB1-4"/>
    <property type="match status" value="1"/>
</dbReference>
<feature type="transmembrane region" description="Helical" evidence="2">
    <location>
        <begin position="99"/>
        <end position="118"/>
    </location>
</feature>
<reference evidence="5" key="2">
    <citation type="journal article" date="2017" name="Nat. Plants">
        <title>The Aegilops tauschii genome reveals multiple impacts of transposons.</title>
        <authorList>
            <person name="Zhao G."/>
            <person name="Zou C."/>
            <person name="Li K."/>
            <person name="Wang K."/>
            <person name="Li T."/>
            <person name="Gao L."/>
            <person name="Zhang X."/>
            <person name="Wang H."/>
            <person name="Yang Z."/>
            <person name="Liu X."/>
            <person name="Jiang W."/>
            <person name="Mao L."/>
            <person name="Kong X."/>
            <person name="Jiao Y."/>
            <person name="Jia J."/>
        </authorList>
    </citation>
    <scope>NUCLEOTIDE SEQUENCE [LARGE SCALE GENOMIC DNA]</scope>
    <source>
        <strain evidence="5">cv. AL8/78</strain>
    </source>
</reference>
<dbReference type="Proteomes" id="UP000015105">
    <property type="component" value="Chromosome 3D"/>
</dbReference>
<name>A0A453GIU2_AEGTS</name>
<feature type="region of interest" description="Disordered" evidence="1">
    <location>
        <begin position="1"/>
        <end position="56"/>
    </location>
</feature>
<dbReference type="EnsemblPlants" id="AET3Gv21035200.3">
    <property type="protein sequence ID" value="AET3Gv21035200.3"/>
    <property type="gene ID" value="AET3Gv21035200"/>
</dbReference>
<accession>A0A453GIU2</accession>
<evidence type="ECO:0000256" key="1">
    <source>
        <dbReference type="SAM" id="MobiDB-lite"/>
    </source>
</evidence>
<protein>
    <recommendedName>
        <fullName evidence="3">KIB1-4 beta-propeller domain-containing protein</fullName>
    </recommendedName>
</protein>
<keyword evidence="2" id="KW-0472">Membrane</keyword>
<evidence type="ECO:0000256" key="2">
    <source>
        <dbReference type="SAM" id="Phobius"/>
    </source>
</evidence>
<reference evidence="5" key="1">
    <citation type="journal article" date="2014" name="Science">
        <title>Ancient hybridizations among the ancestral genomes of bread wheat.</title>
        <authorList>
            <consortium name="International Wheat Genome Sequencing Consortium,"/>
            <person name="Marcussen T."/>
            <person name="Sandve S.R."/>
            <person name="Heier L."/>
            <person name="Spannagl M."/>
            <person name="Pfeifer M."/>
            <person name="Jakobsen K.S."/>
            <person name="Wulff B.B."/>
            <person name="Steuernagel B."/>
            <person name="Mayer K.F."/>
            <person name="Olsen O.A."/>
        </authorList>
    </citation>
    <scope>NUCLEOTIDE SEQUENCE [LARGE SCALE GENOMIC DNA]</scope>
    <source>
        <strain evidence="5">cv. AL8/78</strain>
    </source>
</reference>
<dbReference type="AlphaFoldDB" id="A0A453GIU2"/>
<sequence>MRLPSLPLSRPGGRTGGGRVAERRRAAGCSATPDLEKKGASPAAKEMGRGGPLEGEDGGLGEMLLLFVWRIGGEDGSGGAESMACCMREQRRCSIDMRICLLLVLLLALLDTFVRFSFTHFLVINCCRRIGALDSAMDSVLEIQNQAKQQLQRVAMAAAPIEVLPPCKRQKKNPSCLGTSPVLPATSTADWSSLQLDIVRRIADSFLATNDIDCYMDLRTVCHSWRYATDDPKENILDYQFLPRRWIILDEVFQSGTRCLLVNTATGRILHKELPLLSDYYIVTTTLDGFFVLADRRPPHAARVFNPLTGGIIPFTVPVPPEVKVTCSLCFEFASPMLTLLSKSCCKIYISSPHSIRTENFEISLYGLFRRAVKGDLAGLWWLPAGSSESAETAAVNAIGKISNVMKSLHVDPLKFFSSDPPDMGLADDTKCFLMDFGGQLLATIKGQLVQIFRYEAKNGVLLHLKSIGNHAIFLGHHKCLAVDTDMFPLIEANCVYYTEQLGLSARIRKCNIKDEKVESISEAVDFVKQEKQFVLVGDRPFTIIQLLASYTINIRDSELALHQIT</sequence>
<keyword evidence="5" id="KW-1185">Reference proteome</keyword>
<keyword evidence="2" id="KW-0812">Transmembrane</keyword>
<dbReference type="PANTHER" id="PTHR33165:SF99">
    <property type="entry name" value="DUF295 DOMAIN-CONTAINING PROTEIN"/>
    <property type="match status" value="1"/>
</dbReference>
<dbReference type="InterPro" id="IPR005174">
    <property type="entry name" value="KIB1-4_b-propeller"/>
</dbReference>
<reference evidence="4" key="3">
    <citation type="journal article" date="2017" name="Nature">
        <title>Genome sequence of the progenitor of the wheat D genome Aegilops tauschii.</title>
        <authorList>
            <person name="Luo M.C."/>
            <person name="Gu Y.Q."/>
            <person name="Puiu D."/>
            <person name="Wang H."/>
            <person name="Twardziok S.O."/>
            <person name="Deal K.R."/>
            <person name="Huo N."/>
            <person name="Zhu T."/>
            <person name="Wang L."/>
            <person name="Wang Y."/>
            <person name="McGuire P.E."/>
            <person name="Liu S."/>
            <person name="Long H."/>
            <person name="Ramasamy R.K."/>
            <person name="Rodriguez J.C."/>
            <person name="Van S.L."/>
            <person name="Yuan L."/>
            <person name="Wang Z."/>
            <person name="Xia Z."/>
            <person name="Xiao L."/>
            <person name="Anderson O.D."/>
            <person name="Ouyang S."/>
            <person name="Liang Y."/>
            <person name="Zimin A.V."/>
            <person name="Pertea G."/>
            <person name="Qi P."/>
            <person name="Bennetzen J.L."/>
            <person name="Dai X."/>
            <person name="Dawson M.W."/>
            <person name="Muller H.G."/>
            <person name="Kugler K."/>
            <person name="Rivarola-Duarte L."/>
            <person name="Spannagl M."/>
            <person name="Mayer K.F.X."/>
            <person name="Lu F.H."/>
            <person name="Bevan M.W."/>
            <person name="Leroy P."/>
            <person name="Li P."/>
            <person name="You F.M."/>
            <person name="Sun Q."/>
            <person name="Liu Z."/>
            <person name="Lyons E."/>
            <person name="Wicker T."/>
            <person name="Salzberg S.L."/>
            <person name="Devos K.M."/>
            <person name="Dvorak J."/>
        </authorList>
    </citation>
    <scope>NUCLEOTIDE SEQUENCE [LARGE SCALE GENOMIC DNA]</scope>
    <source>
        <strain evidence="4">cv. AL8/78</strain>
    </source>
</reference>
<evidence type="ECO:0000313" key="4">
    <source>
        <dbReference type="EnsemblPlants" id="AET3Gv21035200.3"/>
    </source>
</evidence>
<dbReference type="Gramene" id="AET3Gv21035200.3">
    <property type="protein sequence ID" value="AET3Gv21035200.3"/>
    <property type="gene ID" value="AET3Gv21035200"/>
</dbReference>
<dbReference type="STRING" id="200361.A0A453GIU2"/>
<organism evidence="4 5">
    <name type="scientific">Aegilops tauschii subsp. strangulata</name>
    <name type="common">Goatgrass</name>
    <dbReference type="NCBI Taxonomy" id="200361"/>
    <lineage>
        <taxon>Eukaryota</taxon>
        <taxon>Viridiplantae</taxon>
        <taxon>Streptophyta</taxon>
        <taxon>Embryophyta</taxon>
        <taxon>Tracheophyta</taxon>
        <taxon>Spermatophyta</taxon>
        <taxon>Magnoliopsida</taxon>
        <taxon>Liliopsida</taxon>
        <taxon>Poales</taxon>
        <taxon>Poaceae</taxon>
        <taxon>BOP clade</taxon>
        <taxon>Pooideae</taxon>
        <taxon>Triticodae</taxon>
        <taxon>Triticeae</taxon>
        <taxon>Triticinae</taxon>
        <taxon>Aegilops</taxon>
    </lineage>
</organism>
<evidence type="ECO:0000259" key="3">
    <source>
        <dbReference type="Pfam" id="PF03478"/>
    </source>
</evidence>
<evidence type="ECO:0000313" key="5">
    <source>
        <dbReference type="Proteomes" id="UP000015105"/>
    </source>
</evidence>
<reference evidence="4" key="5">
    <citation type="journal article" date="2021" name="G3 (Bethesda)">
        <title>Aegilops tauschii genome assembly Aet v5.0 features greater sequence contiguity and improved annotation.</title>
        <authorList>
            <person name="Wang L."/>
            <person name="Zhu T."/>
            <person name="Rodriguez J.C."/>
            <person name="Deal K.R."/>
            <person name="Dubcovsky J."/>
            <person name="McGuire P.E."/>
            <person name="Lux T."/>
            <person name="Spannagl M."/>
            <person name="Mayer K.F.X."/>
            <person name="Baldrich P."/>
            <person name="Meyers B.C."/>
            <person name="Huo N."/>
            <person name="Gu Y.Q."/>
            <person name="Zhou H."/>
            <person name="Devos K.M."/>
            <person name="Bennetzen J.L."/>
            <person name="Unver T."/>
            <person name="Budak H."/>
            <person name="Gulick P.J."/>
            <person name="Galiba G."/>
            <person name="Kalapos B."/>
            <person name="Nelson D.R."/>
            <person name="Li P."/>
            <person name="You F.M."/>
            <person name="Luo M.C."/>
            <person name="Dvorak J."/>
        </authorList>
    </citation>
    <scope>NUCLEOTIDE SEQUENCE [LARGE SCALE GENOMIC DNA]</scope>
    <source>
        <strain evidence="4">cv. AL8/78</strain>
    </source>
</reference>
<dbReference type="PANTHER" id="PTHR33165">
    <property type="entry name" value="F-BOX DOMAIN CONTAINING PROTEIN-LIKE-RELATED"/>
    <property type="match status" value="1"/>
</dbReference>
<proteinExistence type="predicted"/>
<reference evidence="4" key="4">
    <citation type="submission" date="2019-03" db="UniProtKB">
        <authorList>
            <consortium name="EnsemblPlants"/>
        </authorList>
    </citation>
    <scope>IDENTIFICATION</scope>
</reference>
<keyword evidence="2" id="KW-1133">Transmembrane helix</keyword>
<feature type="domain" description="KIB1-4 beta-propeller" evidence="3">
    <location>
        <begin position="269"/>
        <end position="500"/>
    </location>
</feature>